<dbReference type="PANTHER" id="PTHR48051">
    <property type="match status" value="1"/>
</dbReference>
<accession>A0A914UW58</accession>
<evidence type="ECO:0000313" key="3">
    <source>
        <dbReference type="Proteomes" id="UP000887566"/>
    </source>
</evidence>
<dbReference type="SMART" id="SM00365">
    <property type="entry name" value="LRR_SD22"/>
    <property type="match status" value="4"/>
</dbReference>
<dbReference type="PROSITE" id="PS51450">
    <property type="entry name" value="LRR"/>
    <property type="match status" value="2"/>
</dbReference>
<keyword evidence="1" id="KW-0433">Leucine-rich repeat</keyword>
<dbReference type="SMART" id="SM00369">
    <property type="entry name" value="LRR_TYP"/>
    <property type="match status" value="11"/>
</dbReference>
<evidence type="ECO:0000256" key="1">
    <source>
        <dbReference type="ARBA" id="ARBA00022614"/>
    </source>
</evidence>
<dbReference type="AlphaFoldDB" id="A0A914UW58"/>
<name>A0A914UW58_9BILA</name>
<dbReference type="Proteomes" id="UP000887566">
    <property type="component" value="Unplaced"/>
</dbReference>
<dbReference type="SUPFAM" id="SSF52058">
    <property type="entry name" value="L domain-like"/>
    <property type="match status" value="2"/>
</dbReference>
<keyword evidence="2" id="KW-0677">Repeat</keyword>
<dbReference type="InterPro" id="IPR001611">
    <property type="entry name" value="Leu-rich_rpt"/>
</dbReference>
<dbReference type="GO" id="GO:0005737">
    <property type="term" value="C:cytoplasm"/>
    <property type="evidence" value="ECO:0007669"/>
    <property type="project" value="TreeGrafter"/>
</dbReference>
<evidence type="ECO:0000256" key="2">
    <source>
        <dbReference type="ARBA" id="ARBA00022737"/>
    </source>
</evidence>
<evidence type="ECO:0000313" key="4">
    <source>
        <dbReference type="WBParaSite" id="PSAMB.scaffold1307size33165.g12491.t1"/>
    </source>
</evidence>
<dbReference type="Pfam" id="PF13855">
    <property type="entry name" value="LRR_8"/>
    <property type="match status" value="3"/>
</dbReference>
<dbReference type="FunFam" id="3.80.10.10:FF:000116">
    <property type="entry name" value="Leucine-rich repeat-containing protein 40"/>
    <property type="match status" value="1"/>
</dbReference>
<organism evidence="3 4">
    <name type="scientific">Plectus sambesii</name>
    <dbReference type="NCBI Taxonomy" id="2011161"/>
    <lineage>
        <taxon>Eukaryota</taxon>
        <taxon>Metazoa</taxon>
        <taxon>Ecdysozoa</taxon>
        <taxon>Nematoda</taxon>
        <taxon>Chromadorea</taxon>
        <taxon>Plectida</taxon>
        <taxon>Plectina</taxon>
        <taxon>Plectoidea</taxon>
        <taxon>Plectidae</taxon>
        <taxon>Plectus</taxon>
    </lineage>
</organism>
<reference evidence="4" key="1">
    <citation type="submission" date="2022-11" db="UniProtKB">
        <authorList>
            <consortium name="WormBaseParasite"/>
        </authorList>
    </citation>
    <scope>IDENTIFICATION</scope>
</reference>
<dbReference type="InterPro" id="IPR032675">
    <property type="entry name" value="LRR_dom_sf"/>
</dbReference>
<dbReference type="FunFam" id="3.80.10.10:FF:000193">
    <property type="entry name" value="Leucine-rich repeat-containing protein 40"/>
    <property type="match status" value="1"/>
</dbReference>
<proteinExistence type="predicted"/>
<dbReference type="SMART" id="SM00364">
    <property type="entry name" value="LRR_BAC"/>
    <property type="match status" value="7"/>
</dbReference>
<dbReference type="InterPro" id="IPR003591">
    <property type="entry name" value="Leu-rich_rpt_typical-subtyp"/>
</dbReference>
<dbReference type="PANTHER" id="PTHR48051:SF1">
    <property type="entry name" value="RAS SUPPRESSOR PROTEIN 1"/>
    <property type="match status" value="1"/>
</dbReference>
<protein>
    <submittedName>
        <fullName evidence="4">Leucine-rich repeat-containing protein 40</fullName>
    </submittedName>
</protein>
<sequence>MGLKSHNQLGQLPASIGKLDDLRLLKIDNNQLSDLPESLNNCAFLEELDASQNRLECLPKNLFDGCRRIRSLKLNCNKLTGLAPDIGWLQNLTSLDVSDNQLGPSLAKEIGELTRLEQLYAGSNRIAVIQGLERCSELKELNLACNLIEEVDDDFFRNMTQLMAIDLRENKLKAIPQSVLKLNALERLNLERNDISNVPPTLSLLPHLKTLIMSNNPIKTIRRDILQRGSSELLKYLKTRIAPEDETEQKKSEDNLFDGINARISDGIRTKRLDLSCRALTDLSTDIVEKLKGKEIHLIDLSQNQFSAFPSSVTAMSDSLRDLSLNKNQLTALSDDVSRLRCLTTLKLSANRLGTLPDSLAECANLFELDISNNCFTSIPDVVYKLVKLESLFASDNKIALIDMDRLLPMVQLANLGLANNEITQVPPQLGLMKLKSLQLEGNGFKVPRAQTLAKGTAEVLLYLRGRIPGYVEE</sequence>
<keyword evidence="3" id="KW-1185">Reference proteome</keyword>
<dbReference type="InterPro" id="IPR050216">
    <property type="entry name" value="LRR_domain-containing"/>
</dbReference>
<dbReference type="WBParaSite" id="PSAMB.scaffold1307size33165.g12491.t1">
    <property type="protein sequence ID" value="PSAMB.scaffold1307size33165.g12491.t1"/>
    <property type="gene ID" value="PSAMB.scaffold1307size33165.g12491"/>
</dbReference>
<dbReference type="Gene3D" id="3.80.10.10">
    <property type="entry name" value="Ribonuclease Inhibitor"/>
    <property type="match status" value="3"/>
</dbReference>